<keyword evidence="1" id="KW-0472">Membrane</keyword>
<proteinExistence type="predicted"/>
<organism evidence="2 3">
    <name type="scientific">Nocardia beijingensis</name>
    <dbReference type="NCBI Taxonomy" id="95162"/>
    <lineage>
        <taxon>Bacteria</taxon>
        <taxon>Bacillati</taxon>
        <taxon>Actinomycetota</taxon>
        <taxon>Actinomycetes</taxon>
        <taxon>Mycobacteriales</taxon>
        <taxon>Nocardiaceae</taxon>
        <taxon>Nocardia</taxon>
    </lineage>
</organism>
<evidence type="ECO:0000256" key="1">
    <source>
        <dbReference type="SAM" id="Phobius"/>
    </source>
</evidence>
<evidence type="ECO:0000313" key="2">
    <source>
        <dbReference type="EMBL" id="MFI2322128.1"/>
    </source>
</evidence>
<gene>
    <name evidence="2" type="ORF">ACH47G_16710</name>
</gene>
<dbReference type="Proteomes" id="UP001611450">
    <property type="component" value="Unassembled WGS sequence"/>
</dbReference>
<evidence type="ECO:0000313" key="3">
    <source>
        <dbReference type="Proteomes" id="UP001611450"/>
    </source>
</evidence>
<keyword evidence="1" id="KW-0812">Transmembrane</keyword>
<feature type="transmembrane region" description="Helical" evidence="1">
    <location>
        <begin position="86"/>
        <end position="109"/>
    </location>
</feature>
<reference evidence="2 3" key="1">
    <citation type="submission" date="2024-10" db="EMBL/GenBank/DDBJ databases">
        <title>The Natural Products Discovery Center: Release of the First 8490 Sequenced Strains for Exploring Actinobacteria Biosynthetic Diversity.</title>
        <authorList>
            <person name="Kalkreuter E."/>
            <person name="Kautsar S.A."/>
            <person name="Yang D."/>
            <person name="Bader C.D."/>
            <person name="Teijaro C.N."/>
            <person name="Fluegel L."/>
            <person name="Davis C.M."/>
            <person name="Simpson J.R."/>
            <person name="Lauterbach L."/>
            <person name="Steele A.D."/>
            <person name="Gui C."/>
            <person name="Meng S."/>
            <person name="Li G."/>
            <person name="Viehrig K."/>
            <person name="Ye F."/>
            <person name="Su P."/>
            <person name="Kiefer A.F."/>
            <person name="Nichols A."/>
            <person name="Cepeda A.J."/>
            <person name="Yan W."/>
            <person name="Fan B."/>
            <person name="Jiang Y."/>
            <person name="Adhikari A."/>
            <person name="Zheng C.-J."/>
            <person name="Schuster L."/>
            <person name="Cowan T.M."/>
            <person name="Smanski M.J."/>
            <person name="Chevrette M.G."/>
            <person name="De Carvalho L.P.S."/>
            <person name="Shen B."/>
        </authorList>
    </citation>
    <scope>NUCLEOTIDE SEQUENCE [LARGE SCALE GENOMIC DNA]</scope>
    <source>
        <strain evidence="2 3">NPDC019626</strain>
    </source>
</reference>
<keyword evidence="3" id="KW-1185">Reference proteome</keyword>
<dbReference type="RefSeq" id="WP_350904779.1">
    <property type="nucleotide sequence ID" value="NZ_JBEORE010000006.1"/>
</dbReference>
<comment type="caution">
    <text evidence="2">The sequence shown here is derived from an EMBL/GenBank/DDBJ whole genome shotgun (WGS) entry which is preliminary data.</text>
</comment>
<accession>A0ABW7WGM4</accession>
<sequence>MHSPVALVHRDFFVAPAAAEESDARVILGLTARYQAALDQVGQDPGLRQQIDNLRRDYSLAAPAGDRASSQSWVDMFRGKQGVVRAVAWVCAIVLTCGVALIALVIHVLDVSHHQSTWGDKHKASDSPWEIRRVQVSQFWEREAHIEQLAPGTSSTRSSRIQMGVTEEQSRELTVNLCLPHISSLGPELTHKLGTATKLEQSREVERTIQLSNNRTGYYRRIAIWHLINDVRIEALTVIHNGLGWAPRTTVRYSGSEQVATSYVDIAKADL</sequence>
<dbReference type="EMBL" id="JBIRXV010000003">
    <property type="protein sequence ID" value="MFI2322128.1"/>
    <property type="molecule type" value="Genomic_DNA"/>
</dbReference>
<name>A0ABW7WGM4_9NOCA</name>
<protein>
    <submittedName>
        <fullName evidence="2">Uncharacterized protein</fullName>
    </submittedName>
</protein>
<keyword evidence="1" id="KW-1133">Transmembrane helix</keyword>